<dbReference type="PANTHER" id="PTHR46602:SF10">
    <property type="entry name" value="RING-TYPE DOMAIN-CONTAINING PROTEIN"/>
    <property type="match status" value="1"/>
</dbReference>
<dbReference type="InterPro" id="IPR044287">
    <property type="entry name" value="SGS3"/>
</dbReference>
<dbReference type="GO" id="GO:0051607">
    <property type="term" value="P:defense response to virus"/>
    <property type="evidence" value="ECO:0007669"/>
    <property type="project" value="InterPro"/>
</dbReference>
<dbReference type="InterPro" id="IPR005380">
    <property type="entry name" value="XS_domain"/>
</dbReference>
<dbReference type="STRING" id="180498.A0A067L0C8"/>
<dbReference type="OrthoDB" id="852102at2759"/>
<feature type="region of interest" description="Disordered" evidence="1">
    <location>
        <begin position="419"/>
        <end position="444"/>
    </location>
</feature>
<dbReference type="EMBL" id="KK914317">
    <property type="protein sequence ID" value="KDP41911.1"/>
    <property type="molecule type" value="Genomic_DNA"/>
</dbReference>
<organism evidence="3 4">
    <name type="scientific">Jatropha curcas</name>
    <name type="common">Barbados nut</name>
    <dbReference type="NCBI Taxonomy" id="180498"/>
    <lineage>
        <taxon>Eukaryota</taxon>
        <taxon>Viridiplantae</taxon>
        <taxon>Streptophyta</taxon>
        <taxon>Embryophyta</taxon>
        <taxon>Tracheophyta</taxon>
        <taxon>Spermatophyta</taxon>
        <taxon>Magnoliopsida</taxon>
        <taxon>eudicotyledons</taxon>
        <taxon>Gunneridae</taxon>
        <taxon>Pentapetalae</taxon>
        <taxon>rosids</taxon>
        <taxon>fabids</taxon>
        <taxon>Malpighiales</taxon>
        <taxon>Euphorbiaceae</taxon>
        <taxon>Crotonoideae</taxon>
        <taxon>Jatropheae</taxon>
        <taxon>Jatropha</taxon>
    </lineage>
</organism>
<keyword evidence="4" id="KW-1185">Reference proteome</keyword>
<dbReference type="InterPro" id="IPR038588">
    <property type="entry name" value="XS_domain_sf"/>
</dbReference>
<dbReference type="Proteomes" id="UP000027138">
    <property type="component" value="Unassembled WGS sequence"/>
</dbReference>
<dbReference type="Gene3D" id="3.30.40.10">
    <property type="entry name" value="Zinc/RING finger domain, C3HC4 (zinc finger)"/>
    <property type="match status" value="1"/>
</dbReference>
<evidence type="ECO:0000313" key="3">
    <source>
        <dbReference type="EMBL" id="KDP41911.1"/>
    </source>
</evidence>
<dbReference type="SUPFAM" id="SSF57850">
    <property type="entry name" value="RING/U-box"/>
    <property type="match status" value="1"/>
</dbReference>
<feature type="domain" description="XS" evidence="2">
    <location>
        <begin position="199"/>
        <end position="276"/>
    </location>
</feature>
<feature type="compositionally biased region" description="Basic and acidic residues" evidence="1">
    <location>
        <begin position="435"/>
        <end position="444"/>
    </location>
</feature>
<dbReference type="Pfam" id="PF03468">
    <property type="entry name" value="XS"/>
    <property type="match status" value="1"/>
</dbReference>
<dbReference type="AlphaFoldDB" id="A0A067L0C8"/>
<evidence type="ECO:0000256" key="1">
    <source>
        <dbReference type="SAM" id="MobiDB-lite"/>
    </source>
</evidence>
<gene>
    <name evidence="3" type="ORF">JCGZ_26929</name>
</gene>
<evidence type="ECO:0000313" key="4">
    <source>
        <dbReference type="Proteomes" id="UP000027138"/>
    </source>
</evidence>
<reference evidence="3 4" key="1">
    <citation type="journal article" date="2014" name="PLoS ONE">
        <title>Global Analysis of Gene Expression Profiles in Physic Nut (Jatropha curcas L.) Seedlings Exposed to Salt Stress.</title>
        <authorList>
            <person name="Zhang L."/>
            <person name="Zhang C."/>
            <person name="Wu P."/>
            <person name="Chen Y."/>
            <person name="Li M."/>
            <person name="Jiang H."/>
            <person name="Wu G."/>
        </authorList>
    </citation>
    <scope>NUCLEOTIDE SEQUENCE [LARGE SCALE GENOMIC DNA]</scope>
    <source>
        <strain evidence="4">cv. GZQX0401</strain>
        <tissue evidence="3">Young leaves</tissue>
    </source>
</reference>
<proteinExistence type="predicted"/>
<sequence>MATPQAFDLLPANNETHHPAFFNNNGGDEFRIMLLSDAAMAEELQLQEALQASLFTSELPNPSPYVKNIGESESSLSFCVICTEMIENEKLIKNGECGHCFCSDYCISKYLAAKIKEGFDTFPCPGFDCDFFLNFDDLKHLLPEDVQNLWAKAVSMEVAPNFSSRKDLCARESTEYGSESPFTASTSDNPSQDVRTEQFNHSATYTDKSAQGDSKCVVSQRNYKDAARKQREAERLHKHFAEERKDRYAWTHRPVYFLPSGKRQLYGFMALKEDVDSFKGKPKLKYEMRSFQEMVVNRIRQMSEDNYQLLWLKNRVAERQRHVEVLEESNTMYKEKLQMVTRDMDILRSKANLKKEMQFQEQFYKDKIRNLESGNDKDGDFDKIKSGQEQELVNIQDIENETQEVAEIPRLREREEIKKPEIARERASASSEFAGRPREKPGVSDHRSMYFEMSWKDLAIPVLGASIPILMRIIR</sequence>
<name>A0A067L0C8_JATCU</name>
<dbReference type="PANTHER" id="PTHR46602">
    <property type="entry name" value="PROTEIN SUPPRESSOR OF GENE SILENCING 3"/>
    <property type="match status" value="1"/>
</dbReference>
<dbReference type="GO" id="GO:0031047">
    <property type="term" value="P:regulatory ncRNA-mediated gene silencing"/>
    <property type="evidence" value="ECO:0007669"/>
    <property type="project" value="InterPro"/>
</dbReference>
<dbReference type="Gene3D" id="3.30.70.2890">
    <property type="entry name" value="XS domain"/>
    <property type="match status" value="1"/>
</dbReference>
<accession>A0A067L0C8</accession>
<protein>
    <recommendedName>
        <fullName evidence="2">XS domain-containing protein</fullName>
    </recommendedName>
</protein>
<feature type="region of interest" description="Disordered" evidence="1">
    <location>
        <begin position="175"/>
        <end position="195"/>
    </location>
</feature>
<evidence type="ECO:0000259" key="2">
    <source>
        <dbReference type="Pfam" id="PF03468"/>
    </source>
</evidence>
<dbReference type="InterPro" id="IPR013083">
    <property type="entry name" value="Znf_RING/FYVE/PHD"/>
</dbReference>